<evidence type="ECO:0000256" key="5">
    <source>
        <dbReference type="SAM" id="Phobius"/>
    </source>
</evidence>
<dbReference type="GO" id="GO:0016020">
    <property type="term" value="C:membrane"/>
    <property type="evidence" value="ECO:0007669"/>
    <property type="project" value="UniProtKB-SubCell"/>
</dbReference>
<keyword evidence="2 5" id="KW-0812">Transmembrane</keyword>
<protein>
    <submittedName>
        <fullName evidence="6">Unannotated protein</fullName>
    </submittedName>
</protein>
<evidence type="ECO:0000256" key="4">
    <source>
        <dbReference type="ARBA" id="ARBA00023136"/>
    </source>
</evidence>
<evidence type="ECO:0000256" key="1">
    <source>
        <dbReference type="ARBA" id="ARBA00004370"/>
    </source>
</evidence>
<dbReference type="InterPro" id="IPR045214">
    <property type="entry name" value="Surf1/Surf4"/>
</dbReference>
<reference evidence="6" key="1">
    <citation type="submission" date="2020-05" db="EMBL/GenBank/DDBJ databases">
        <authorList>
            <person name="Chiriac C."/>
            <person name="Salcher M."/>
            <person name="Ghai R."/>
            <person name="Kavagutti S V."/>
        </authorList>
    </citation>
    <scope>NUCLEOTIDE SEQUENCE</scope>
</reference>
<organism evidence="6">
    <name type="scientific">freshwater metagenome</name>
    <dbReference type="NCBI Taxonomy" id="449393"/>
    <lineage>
        <taxon>unclassified sequences</taxon>
        <taxon>metagenomes</taxon>
        <taxon>ecological metagenomes</taxon>
    </lineage>
</organism>
<dbReference type="PROSITE" id="PS50895">
    <property type="entry name" value="SURF1"/>
    <property type="match status" value="1"/>
</dbReference>
<proteinExistence type="predicted"/>
<gene>
    <name evidence="6" type="ORF">UFOPK1740_00290</name>
</gene>
<evidence type="ECO:0000256" key="2">
    <source>
        <dbReference type="ARBA" id="ARBA00022692"/>
    </source>
</evidence>
<evidence type="ECO:0000313" key="6">
    <source>
        <dbReference type="EMBL" id="CAB4571776.1"/>
    </source>
</evidence>
<evidence type="ECO:0000256" key="3">
    <source>
        <dbReference type="ARBA" id="ARBA00022989"/>
    </source>
</evidence>
<dbReference type="InterPro" id="IPR002994">
    <property type="entry name" value="Surf1/Shy1"/>
</dbReference>
<feature type="transmembrane region" description="Helical" evidence="5">
    <location>
        <begin position="9"/>
        <end position="25"/>
    </location>
</feature>
<dbReference type="PANTHER" id="PTHR23427:SF2">
    <property type="entry name" value="SURFEIT LOCUS PROTEIN 1"/>
    <property type="match status" value="1"/>
</dbReference>
<dbReference type="AlphaFoldDB" id="A0A6J6E7G7"/>
<keyword evidence="4 5" id="KW-0472">Membrane</keyword>
<dbReference type="PANTHER" id="PTHR23427">
    <property type="entry name" value="SURFEIT LOCUS PROTEIN"/>
    <property type="match status" value="1"/>
</dbReference>
<name>A0A6J6E7G7_9ZZZZ</name>
<keyword evidence="3 5" id="KW-1133">Transmembrane helix</keyword>
<accession>A0A6J6E7G7</accession>
<dbReference type="CDD" id="cd06662">
    <property type="entry name" value="SURF1"/>
    <property type="match status" value="1"/>
</dbReference>
<comment type="subcellular location">
    <subcellularLocation>
        <location evidence="1">Membrane</location>
    </subcellularLocation>
</comment>
<dbReference type="EMBL" id="CAEZTU010000007">
    <property type="protein sequence ID" value="CAB4571776.1"/>
    <property type="molecule type" value="Genomic_DNA"/>
</dbReference>
<sequence length="231" mass="26500">MFKNLTKPRWIALTAFLLIMIYLFIRLSDWQFDRYNTKIQNNEITTTALSSEPINLTDLSQVSELNDWQKVSLKGEFMNSDAKLLRRQYLESSLGFWVITPLKLDNDQVILVNRGWIPIAESSTSQQEIPSPPKGDVTIIGYVQTLKDTRSEPEDLPLNQINYLNSTNFSSQPLSTNFLQLASMSPMDNQVAIIPLPELSNGPHFSYAIQWILFALMLPIGWYVLLKNENK</sequence>
<dbReference type="Pfam" id="PF02104">
    <property type="entry name" value="SURF1"/>
    <property type="match status" value="1"/>
</dbReference>
<feature type="transmembrane region" description="Helical" evidence="5">
    <location>
        <begin position="205"/>
        <end position="226"/>
    </location>
</feature>